<organism evidence="2 3">
    <name type="scientific">Jejudonia soesokkakensis</name>
    <dbReference type="NCBI Taxonomy" id="1323432"/>
    <lineage>
        <taxon>Bacteria</taxon>
        <taxon>Pseudomonadati</taxon>
        <taxon>Bacteroidota</taxon>
        <taxon>Flavobacteriia</taxon>
        <taxon>Flavobacteriales</taxon>
        <taxon>Flavobacteriaceae</taxon>
        <taxon>Jejudonia</taxon>
    </lineage>
</organism>
<evidence type="ECO:0000313" key="3">
    <source>
        <dbReference type="Proteomes" id="UP001596415"/>
    </source>
</evidence>
<keyword evidence="1" id="KW-0472">Membrane</keyword>
<dbReference type="EMBL" id="JBHTBN010000001">
    <property type="protein sequence ID" value="MFC7356433.1"/>
    <property type="molecule type" value="Genomic_DNA"/>
</dbReference>
<reference evidence="3" key="1">
    <citation type="journal article" date="2019" name="Int. J. Syst. Evol. Microbiol.">
        <title>The Global Catalogue of Microorganisms (GCM) 10K type strain sequencing project: providing services to taxonomists for standard genome sequencing and annotation.</title>
        <authorList>
            <consortium name="The Broad Institute Genomics Platform"/>
            <consortium name="The Broad Institute Genome Sequencing Center for Infectious Disease"/>
            <person name="Wu L."/>
            <person name="Ma J."/>
        </authorList>
    </citation>
    <scope>NUCLEOTIDE SEQUENCE [LARGE SCALE GENOMIC DNA]</scope>
    <source>
        <strain evidence="3">CGMCC 1.16306</strain>
    </source>
</reference>
<feature type="transmembrane region" description="Helical" evidence="1">
    <location>
        <begin position="39"/>
        <end position="57"/>
    </location>
</feature>
<keyword evidence="3" id="KW-1185">Reference proteome</keyword>
<protein>
    <recommendedName>
        <fullName evidence="4">Transglutaminase-like domain-containing protein</fullName>
    </recommendedName>
</protein>
<sequence length="345" mass="39365">MAQTQKKGNNGCLWLIVAGFFTIFAFVFLNQFLGITSTFALLTALVFSIIVTSKILGVSNKKSIFSTSIVLFLFFFTFKFFIGFIAQLIDADFSEDLTFSKNEQVKKTTILEATDSVVVYQSVRQWTDNFGNDYTGDLTIRERDFITLASQPLAYRFNSNNNYWGGLYDYLEKRDGPSLDLVMNMFQTIHESKQLNEMEFAEMVVTCIQDIPYSFVFSEACEPAEFYEESIARILRKCPECCIGNQPYGIQTPVAFLQNLKGDCDTRTVLIYTILKHFNYDVAILNSDFYLHSILGLNIPATGTYKIYNGKKYMLWETTAKYYAAGALPVSFNDVTHWNIVLTSK</sequence>
<comment type="caution">
    <text evidence="2">The sequence shown here is derived from an EMBL/GenBank/DDBJ whole genome shotgun (WGS) entry which is preliminary data.</text>
</comment>
<evidence type="ECO:0008006" key="4">
    <source>
        <dbReference type="Google" id="ProtNLM"/>
    </source>
</evidence>
<dbReference type="RefSeq" id="WP_380216171.1">
    <property type="nucleotide sequence ID" value="NZ_JBHTBN010000001.1"/>
</dbReference>
<accession>A0ABW2MNY0</accession>
<keyword evidence="1" id="KW-1133">Transmembrane helix</keyword>
<name>A0ABW2MNY0_9FLAO</name>
<keyword evidence="1" id="KW-0812">Transmembrane</keyword>
<dbReference type="Proteomes" id="UP001596415">
    <property type="component" value="Unassembled WGS sequence"/>
</dbReference>
<feature type="transmembrane region" description="Helical" evidence="1">
    <location>
        <begin position="12"/>
        <end position="33"/>
    </location>
</feature>
<feature type="transmembrane region" description="Helical" evidence="1">
    <location>
        <begin position="69"/>
        <end position="89"/>
    </location>
</feature>
<proteinExistence type="predicted"/>
<gene>
    <name evidence="2" type="ORF">ACFQO1_01930</name>
</gene>
<evidence type="ECO:0000256" key="1">
    <source>
        <dbReference type="SAM" id="Phobius"/>
    </source>
</evidence>
<evidence type="ECO:0000313" key="2">
    <source>
        <dbReference type="EMBL" id="MFC7356433.1"/>
    </source>
</evidence>